<keyword evidence="1" id="KW-1133">Transmembrane helix</keyword>
<evidence type="ECO:0000256" key="1">
    <source>
        <dbReference type="SAM" id="Phobius"/>
    </source>
</evidence>
<organism evidence="2 3">
    <name type="scientific">Clostridium aceticum</name>
    <dbReference type="NCBI Taxonomy" id="84022"/>
    <lineage>
        <taxon>Bacteria</taxon>
        <taxon>Bacillati</taxon>
        <taxon>Bacillota</taxon>
        <taxon>Clostridia</taxon>
        <taxon>Eubacteriales</taxon>
        <taxon>Clostridiaceae</taxon>
        <taxon>Clostridium</taxon>
    </lineage>
</organism>
<keyword evidence="1" id="KW-0472">Membrane</keyword>
<sequence>MEMQINQIAAQIPPDVLEELKKYEYSYIKDTECTSCQYTGVMGLKRKVSACKPITIWIATIIGALMIIAFLNTPIGIIIFCVYGVIFTEMLAHFTRFQIVCPKCDAEQVVKPS</sequence>
<evidence type="ECO:0000313" key="2">
    <source>
        <dbReference type="EMBL" id="AKL94583.1"/>
    </source>
</evidence>
<dbReference type="PATRIC" id="fig|84022.6.peg.1099"/>
<accession>A0A0G3W8C0</accession>
<keyword evidence="3" id="KW-1185">Reference proteome</keyword>
<dbReference type="Proteomes" id="UP000035704">
    <property type="component" value="Chromosome"/>
</dbReference>
<dbReference type="KEGG" id="cace:CACET_c11180"/>
<proteinExistence type="predicted"/>
<feature type="transmembrane region" description="Helical" evidence="1">
    <location>
        <begin position="54"/>
        <end position="71"/>
    </location>
</feature>
<dbReference type="AlphaFoldDB" id="A0A0G3W8C0"/>
<reference evidence="2 3" key="1">
    <citation type="submission" date="2014-10" db="EMBL/GenBank/DDBJ databases">
        <title>Genome sequence of Clostridium aceticum DSM 1496.</title>
        <authorList>
            <person name="Poehlein A."/>
            <person name="Schiel-Bengelsdorf B."/>
            <person name="Gottschalk G."/>
            <person name="Duerre P."/>
            <person name="Daniel R."/>
        </authorList>
    </citation>
    <scope>NUCLEOTIDE SEQUENCE [LARGE SCALE GENOMIC DNA]</scope>
    <source>
        <strain evidence="2 3">DSM 1496</strain>
    </source>
</reference>
<gene>
    <name evidence="2" type="ORF">CACET_c11180</name>
</gene>
<name>A0A0G3W8C0_9CLOT</name>
<evidence type="ECO:0000313" key="3">
    <source>
        <dbReference type="Proteomes" id="UP000035704"/>
    </source>
</evidence>
<dbReference type="EMBL" id="CP009687">
    <property type="protein sequence ID" value="AKL94583.1"/>
    <property type="molecule type" value="Genomic_DNA"/>
</dbReference>
<keyword evidence="1" id="KW-0812">Transmembrane</keyword>
<protein>
    <submittedName>
        <fullName evidence="2">Uncharacterized protein</fullName>
    </submittedName>
</protein>